<sequence>MSSQMLSPQVWFESGYQKLTGVPASEFKFIPGVTFMSTYREVFVVCISYLTVIFGGQLLMRNRKPIEMVFLFRIHNAFLTALSFGLWILLLENTIPLLLNEGPFNAVCSPSSFTQRLELLYYINYLTKFYELFDTCFLVMRKKNLEFLHWYHHSMTALLCFTQLEGRTSVSWVPVVLNLGVHVLMYYYYFLATFNIKVWWKKSITILQITQFVIDLVVIYFCLYTNLAFTSGKLPVMGDCSGDIFAAFFGAGLLSSYLLLFIEFFYKVYTKPTGKPASQAAEKLKSL</sequence>
<name>A0ACC2UFE7_9FUNG</name>
<accession>A0ACC2UFE7</accession>
<protein>
    <submittedName>
        <fullName evidence="1">Fatty acyl-CoA elongase/Polyunsaturated fatty acid specific elongation enzyme</fullName>
        <ecNumber evidence="1">2.3.1.199</ecNumber>
    </submittedName>
</protein>
<keyword evidence="1" id="KW-0012">Acyltransferase</keyword>
<comment type="caution">
    <text evidence="1">The sequence shown here is derived from an EMBL/GenBank/DDBJ whole genome shotgun (WGS) entry which is preliminary data.</text>
</comment>
<dbReference type="EMBL" id="QTSX02000760">
    <property type="protein sequence ID" value="KAJ9085470.1"/>
    <property type="molecule type" value="Genomic_DNA"/>
</dbReference>
<gene>
    <name evidence="1" type="primary">ELO2_9</name>
    <name evidence="1" type="ORF">DSO57_1013517</name>
</gene>
<organism evidence="1 2">
    <name type="scientific">Entomophthora muscae</name>
    <dbReference type="NCBI Taxonomy" id="34485"/>
    <lineage>
        <taxon>Eukaryota</taxon>
        <taxon>Fungi</taxon>
        <taxon>Fungi incertae sedis</taxon>
        <taxon>Zoopagomycota</taxon>
        <taxon>Entomophthoromycotina</taxon>
        <taxon>Entomophthoromycetes</taxon>
        <taxon>Entomophthorales</taxon>
        <taxon>Entomophthoraceae</taxon>
        <taxon>Entomophthora</taxon>
    </lineage>
</organism>
<dbReference type="EC" id="2.3.1.199" evidence="1"/>
<keyword evidence="1" id="KW-0808">Transferase</keyword>
<keyword evidence="2" id="KW-1185">Reference proteome</keyword>
<proteinExistence type="predicted"/>
<evidence type="ECO:0000313" key="1">
    <source>
        <dbReference type="EMBL" id="KAJ9085470.1"/>
    </source>
</evidence>
<evidence type="ECO:0000313" key="2">
    <source>
        <dbReference type="Proteomes" id="UP001165960"/>
    </source>
</evidence>
<reference evidence="1" key="1">
    <citation type="submission" date="2022-04" db="EMBL/GenBank/DDBJ databases">
        <title>Genome of the entomopathogenic fungus Entomophthora muscae.</title>
        <authorList>
            <person name="Elya C."/>
            <person name="Lovett B.R."/>
            <person name="Lee E."/>
            <person name="Macias A.M."/>
            <person name="Hajek A.E."/>
            <person name="De Bivort B.L."/>
            <person name="Kasson M.T."/>
            <person name="De Fine Licht H.H."/>
            <person name="Stajich J.E."/>
        </authorList>
    </citation>
    <scope>NUCLEOTIDE SEQUENCE</scope>
    <source>
        <strain evidence="1">Berkeley</strain>
    </source>
</reference>
<dbReference type="Proteomes" id="UP001165960">
    <property type="component" value="Unassembled WGS sequence"/>
</dbReference>